<keyword evidence="1" id="KW-1185">Reference proteome</keyword>
<proteinExistence type="predicted"/>
<protein>
    <submittedName>
        <fullName evidence="2">Uncharacterized protein LOC136090149</fullName>
    </submittedName>
</protein>
<evidence type="ECO:0000313" key="1">
    <source>
        <dbReference type="Proteomes" id="UP001652625"/>
    </source>
</evidence>
<evidence type="ECO:0000313" key="2">
    <source>
        <dbReference type="RefSeq" id="XP_065672326.1"/>
    </source>
</evidence>
<dbReference type="RefSeq" id="XP_065672326.1">
    <property type="nucleotide sequence ID" value="XM_065816254.1"/>
</dbReference>
<reference evidence="2" key="1">
    <citation type="submission" date="2025-08" db="UniProtKB">
        <authorList>
            <consortium name="RefSeq"/>
        </authorList>
    </citation>
    <scope>IDENTIFICATION</scope>
</reference>
<dbReference type="Proteomes" id="UP001652625">
    <property type="component" value="Chromosome 13"/>
</dbReference>
<organism evidence="1 2">
    <name type="scientific">Hydra vulgaris</name>
    <name type="common">Hydra</name>
    <name type="synonym">Hydra attenuata</name>
    <dbReference type="NCBI Taxonomy" id="6087"/>
    <lineage>
        <taxon>Eukaryota</taxon>
        <taxon>Metazoa</taxon>
        <taxon>Cnidaria</taxon>
        <taxon>Hydrozoa</taxon>
        <taxon>Hydroidolina</taxon>
        <taxon>Anthoathecata</taxon>
        <taxon>Aplanulata</taxon>
        <taxon>Hydridae</taxon>
        <taxon>Hydra</taxon>
    </lineage>
</organism>
<accession>A0ABM4DD56</accession>
<name>A0ABM4DD56_HYDVU</name>
<sequence>MGNHILSTQAMYKYCNENIEGVHFIYISSEDLFLVRNTLKERLDTANTIPGTRSYHQFIPLGYQKVGTKLCSVDEEFALIHDFGNIQITVNLVPGDFACVSYEQKGWIGVIEDINLKEKDVLVKFMCPNGPERLFNGHQ</sequence>
<gene>
    <name evidence="2" type="primary">LOC136090149</name>
</gene>
<dbReference type="GeneID" id="136090149"/>